<dbReference type="InterPro" id="IPR001199">
    <property type="entry name" value="Cyt_B5-like_heme/steroid-bd"/>
</dbReference>
<sequence length="135" mass="14717">MDLTPQQLIQFNGSDPSKPIYVAINGRIYDVTAGKSFYGPGGAYAMFAGKDASRALAKMSKNEEDVCPNLDGLSEKEMDVLNDWVKKFEANFDSLTLLTCEINEEEEKNAVVVVHPRLGGEPLDGDKTILKNGCG</sequence>
<evidence type="ECO:0000259" key="4">
    <source>
        <dbReference type="SMART" id="SM01117"/>
    </source>
</evidence>
<dbReference type="AlphaFoldDB" id="A0A7J8QB69"/>
<dbReference type="GO" id="GO:0012505">
    <property type="term" value="C:endomembrane system"/>
    <property type="evidence" value="ECO:0007669"/>
    <property type="project" value="TreeGrafter"/>
</dbReference>
<evidence type="ECO:0000313" key="5">
    <source>
        <dbReference type="EMBL" id="MBA0598698.1"/>
    </source>
</evidence>
<protein>
    <recommendedName>
        <fullName evidence="4">Cytochrome b5 heme-binding domain-containing protein</fullName>
    </recommendedName>
</protein>
<dbReference type="FunFam" id="3.10.120.10:FF:000003">
    <property type="entry name" value="membrane-associated progesterone receptor component 1"/>
    <property type="match status" value="1"/>
</dbReference>
<keyword evidence="1" id="KW-0754">Steroid-binding</keyword>
<evidence type="ECO:0000256" key="1">
    <source>
        <dbReference type="ARBA" id="ARBA00022665"/>
    </source>
</evidence>
<comment type="caution">
    <text evidence="5">The sequence shown here is derived from an EMBL/GenBank/DDBJ whole genome shotgun (WGS) entry which is preliminary data.</text>
</comment>
<accession>A0A7J8QB69</accession>
<evidence type="ECO:0000256" key="3">
    <source>
        <dbReference type="ARBA" id="ARBA00038357"/>
    </source>
</evidence>
<dbReference type="Proteomes" id="UP000593578">
    <property type="component" value="Unassembled WGS sequence"/>
</dbReference>
<keyword evidence="2" id="KW-0446">Lipid-binding</keyword>
<proteinExistence type="inferred from homology"/>
<evidence type="ECO:0000313" key="6">
    <source>
        <dbReference type="Proteomes" id="UP000593578"/>
    </source>
</evidence>
<dbReference type="Gene3D" id="3.10.120.10">
    <property type="entry name" value="Cytochrome b5-like heme/steroid binding domain"/>
    <property type="match status" value="1"/>
</dbReference>
<gene>
    <name evidence="5" type="ORF">Gorai_008446</name>
</gene>
<dbReference type="PANTHER" id="PTHR10281">
    <property type="entry name" value="MEMBRANE-ASSOCIATED PROGESTERONE RECEPTOR COMPONENT-RELATED"/>
    <property type="match status" value="1"/>
</dbReference>
<reference evidence="5 6" key="1">
    <citation type="journal article" date="2019" name="Genome Biol. Evol.">
        <title>Insights into the evolution of the New World diploid cottons (Gossypium, subgenus Houzingenia) based on genome sequencing.</title>
        <authorList>
            <person name="Grover C.E."/>
            <person name="Arick M.A. 2nd"/>
            <person name="Thrash A."/>
            <person name="Conover J.L."/>
            <person name="Sanders W.S."/>
            <person name="Peterson D.G."/>
            <person name="Frelichowski J.E."/>
            <person name="Scheffler J.A."/>
            <person name="Scheffler B.E."/>
            <person name="Wendel J.F."/>
        </authorList>
    </citation>
    <scope>NUCLEOTIDE SEQUENCE [LARGE SCALE GENOMIC DNA]</scope>
    <source>
        <strain evidence="5">8</strain>
        <tissue evidence="5">Leaf</tissue>
    </source>
</reference>
<comment type="similarity">
    <text evidence="3">Belongs to the cytochrome b5 family. MAPR subfamily.</text>
</comment>
<dbReference type="InterPro" id="IPR036400">
    <property type="entry name" value="Cyt_B5-like_heme/steroid_sf"/>
</dbReference>
<dbReference type="GO" id="GO:0016020">
    <property type="term" value="C:membrane"/>
    <property type="evidence" value="ECO:0007669"/>
    <property type="project" value="TreeGrafter"/>
</dbReference>
<name>A0A7J8QB69_GOSRA</name>
<feature type="domain" description="Cytochrome b5 heme-binding" evidence="4">
    <location>
        <begin position="3"/>
        <end position="103"/>
    </location>
</feature>
<dbReference type="SMART" id="SM01117">
    <property type="entry name" value="Cyt-b5"/>
    <property type="match status" value="1"/>
</dbReference>
<dbReference type="GO" id="GO:0005496">
    <property type="term" value="F:steroid binding"/>
    <property type="evidence" value="ECO:0007669"/>
    <property type="project" value="UniProtKB-KW"/>
</dbReference>
<dbReference type="SUPFAM" id="SSF55856">
    <property type="entry name" value="Cytochrome b5-like heme/steroid binding domain"/>
    <property type="match status" value="1"/>
</dbReference>
<organism evidence="5 6">
    <name type="scientific">Gossypium raimondii</name>
    <name type="common">Peruvian cotton</name>
    <name type="synonym">Gossypium klotzschianum subsp. raimondii</name>
    <dbReference type="NCBI Taxonomy" id="29730"/>
    <lineage>
        <taxon>Eukaryota</taxon>
        <taxon>Viridiplantae</taxon>
        <taxon>Streptophyta</taxon>
        <taxon>Embryophyta</taxon>
        <taxon>Tracheophyta</taxon>
        <taxon>Spermatophyta</taxon>
        <taxon>Magnoliopsida</taxon>
        <taxon>eudicotyledons</taxon>
        <taxon>Gunneridae</taxon>
        <taxon>Pentapetalae</taxon>
        <taxon>rosids</taxon>
        <taxon>malvids</taxon>
        <taxon>Malvales</taxon>
        <taxon>Malvaceae</taxon>
        <taxon>Malvoideae</taxon>
        <taxon>Gossypium</taxon>
    </lineage>
</organism>
<dbReference type="PANTHER" id="PTHR10281:SF76">
    <property type="entry name" value="CALCUTTA CUP-RELATED"/>
    <property type="match status" value="1"/>
</dbReference>
<dbReference type="InterPro" id="IPR050577">
    <property type="entry name" value="MAPR/NEUFC/NENF-like"/>
</dbReference>
<dbReference type="EMBL" id="JABEZZ010000010">
    <property type="protein sequence ID" value="MBA0598698.1"/>
    <property type="molecule type" value="Genomic_DNA"/>
</dbReference>
<evidence type="ECO:0000256" key="2">
    <source>
        <dbReference type="ARBA" id="ARBA00023121"/>
    </source>
</evidence>
<dbReference type="Pfam" id="PF00173">
    <property type="entry name" value="Cyt-b5"/>
    <property type="match status" value="1"/>
</dbReference>